<evidence type="ECO:0000256" key="1">
    <source>
        <dbReference type="SAM" id="MobiDB-lite"/>
    </source>
</evidence>
<feature type="compositionally biased region" description="Polar residues" evidence="1">
    <location>
        <begin position="1"/>
        <end position="19"/>
    </location>
</feature>
<feature type="compositionally biased region" description="Polar residues" evidence="1">
    <location>
        <begin position="55"/>
        <end position="71"/>
    </location>
</feature>
<protein>
    <submittedName>
        <fullName evidence="2">Uncharacterized protein</fullName>
    </submittedName>
</protein>
<sequence>VSHANTQTHSRNSTETTTYGYEPGRGVPNPPAYSQAWTPLPPSYNQAWAPLPPAYSQTGVTLPPSNGQTEILQPPAYNHPGVPPPTYSK</sequence>
<dbReference type="AlphaFoldDB" id="A0A0B6YSI0"/>
<dbReference type="EMBL" id="HACG01012328">
    <property type="protein sequence ID" value="CEK59193.1"/>
    <property type="molecule type" value="Transcribed_RNA"/>
</dbReference>
<feature type="region of interest" description="Disordered" evidence="1">
    <location>
        <begin position="54"/>
        <end position="89"/>
    </location>
</feature>
<feature type="region of interest" description="Disordered" evidence="1">
    <location>
        <begin position="1"/>
        <end position="38"/>
    </location>
</feature>
<accession>A0A0B6YSI0</accession>
<feature type="non-terminal residue" evidence="2">
    <location>
        <position position="1"/>
    </location>
</feature>
<name>A0A0B6YSI0_9EUPU</name>
<organism evidence="2">
    <name type="scientific">Arion vulgaris</name>
    <dbReference type="NCBI Taxonomy" id="1028688"/>
    <lineage>
        <taxon>Eukaryota</taxon>
        <taxon>Metazoa</taxon>
        <taxon>Spiralia</taxon>
        <taxon>Lophotrochozoa</taxon>
        <taxon>Mollusca</taxon>
        <taxon>Gastropoda</taxon>
        <taxon>Heterobranchia</taxon>
        <taxon>Euthyneura</taxon>
        <taxon>Panpulmonata</taxon>
        <taxon>Eupulmonata</taxon>
        <taxon>Stylommatophora</taxon>
        <taxon>Helicina</taxon>
        <taxon>Arionoidea</taxon>
        <taxon>Arionidae</taxon>
        <taxon>Arion</taxon>
    </lineage>
</organism>
<gene>
    <name evidence="2" type="primary">ORF35480</name>
</gene>
<evidence type="ECO:0000313" key="2">
    <source>
        <dbReference type="EMBL" id="CEK59193.1"/>
    </source>
</evidence>
<reference evidence="2" key="1">
    <citation type="submission" date="2014-12" db="EMBL/GenBank/DDBJ databases">
        <title>Insight into the proteome of Arion vulgaris.</title>
        <authorList>
            <person name="Aradska J."/>
            <person name="Bulat T."/>
            <person name="Smidak R."/>
            <person name="Sarate P."/>
            <person name="Gangsoo J."/>
            <person name="Sialana F."/>
            <person name="Bilban M."/>
            <person name="Lubec G."/>
        </authorList>
    </citation>
    <scope>NUCLEOTIDE SEQUENCE</scope>
    <source>
        <tissue evidence="2">Skin</tissue>
    </source>
</reference>
<proteinExistence type="predicted"/>